<feature type="domain" description="UspA" evidence="2">
    <location>
        <begin position="144"/>
        <end position="280"/>
    </location>
</feature>
<dbReference type="InterPro" id="IPR006015">
    <property type="entry name" value="Universal_stress_UspA"/>
</dbReference>
<evidence type="ECO:0000256" key="1">
    <source>
        <dbReference type="ARBA" id="ARBA00008791"/>
    </source>
</evidence>
<dbReference type="Gene3D" id="3.40.50.620">
    <property type="entry name" value="HUPs"/>
    <property type="match status" value="2"/>
</dbReference>
<evidence type="ECO:0000313" key="4">
    <source>
        <dbReference type="Proteomes" id="UP001226577"/>
    </source>
</evidence>
<dbReference type="Proteomes" id="UP001226577">
    <property type="component" value="Unassembled WGS sequence"/>
</dbReference>
<sequence>MAPAKPIAVGISDTPASHAALLWAAARANRLKLPLAVVNVVDDRWMAAEVLPYLEVLRESGLGLLKEAGEKATAAEPGLQVTLQLLEGGIGAALGDYSKNASMLVLGTSGRSRGALTDRALQAAATAECPVAVIGEGQEHGRGIVVGVDGSREATQAVAFAAAEADALGEELTVLYAFTGPNRWIAAGLPQSSFATHVVEEERIVLSETEAGLRQDYPDLVVHAVMETVLEPADALLRAAADARLLVLGSRGKGGFERFFLGSTAHAVLTQPPCPTVITRLNKQQHSD</sequence>
<protein>
    <submittedName>
        <fullName evidence="3">Nucleotide-binding universal stress UspA family protein</fullName>
    </submittedName>
</protein>
<dbReference type="SUPFAM" id="SSF52402">
    <property type="entry name" value="Adenine nucleotide alpha hydrolases-like"/>
    <property type="match status" value="2"/>
</dbReference>
<dbReference type="EMBL" id="JAUSRE010000006">
    <property type="protein sequence ID" value="MDP9887941.1"/>
    <property type="molecule type" value="Genomic_DNA"/>
</dbReference>
<feature type="domain" description="UspA" evidence="2">
    <location>
        <begin position="5"/>
        <end position="134"/>
    </location>
</feature>
<gene>
    <name evidence="3" type="ORF">J2X98_001520</name>
</gene>
<dbReference type="RefSeq" id="WP_307306201.1">
    <property type="nucleotide sequence ID" value="NZ_JAUSRE010000006.1"/>
</dbReference>
<comment type="similarity">
    <text evidence="1">Belongs to the universal stress protein A family.</text>
</comment>
<reference evidence="3 4" key="1">
    <citation type="submission" date="2023-07" db="EMBL/GenBank/DDBJ databases">
        <title>Sorghum-associated microbial communities from plants grown in Nebraska, USA.</title>
        <authorList>
            <person name="Schachtman D."/>
        </authorList>
    </citation>
    <scope>NUCLEOTIDE SEQUENCE [LARGE SCALE GENOMIC DNA]</scope>
    <source>
        <strain evidence="3 4">CC222</strain>
    </source>
</reference>
<dbReference type="InterPro" id="IPR006016">
    <property type="entry name" value="UspA"/>
</dbReference>
<comment type="caution">
    <text evidence="3">The sequence shown here is derived from an EMBL/GenBank/DDBJ whole genome shotgun (WGS) entry which is preliminary data.</text>
</comment>
<evidence type="ECO:0000313" key="3">
    <source>
        <dbReference type="EMBL" id="MDP9887941.1"/>
    </source>
</evidence>
<dbReference type="PANTHER" id="PTHR46268">
    <property type="entry name" value="STRESS RESPONSE PROTEIN NHAX"/>
    <property type="match status" value="1"/>
</dbReference>
<evidence type="ECO:0000259" key="2">
    <source>
        <dbReference type="Pfam" id="PF00582"/>
    </source>
</evidence>
<dbReference type="PRINTS" id="PR01438">
    <property type="entry name" value="UNVRSLSTRESS"/>
</dbReference>
<dbReference type="Pfam" id="PF00582">
    <property type="entry name" value="Usp"/>
    <property type="match status" value="2"/>
</dbReference>
<keyword evidence="4" id="KW-1185">Reference proteome</keyword>
<organism evidence="3 4">
    <name type="scientific">Pseudarthrobacter enclensis</name>
    <dbReference type="NCBI Taxonomy" id="993070"/>
    <lineage>
        <taxon>Bacteria</taxon>
        <taxon>Bacillati</taxon>
        <taxon>Actinomycetota</taxon>
        <taxon>Actinomycetes</taxon>
        <taxon>Micrococcales</taxon>
        <taxon>Micrococcaceae</taxon>
        <taxon>Pseudarthrobacter</taxon>
    </lineage>
</organism>
<name>A0ABT9RRS5_9MICC</name>
<dbReference type="InterPro" id="IPR014729">
    <property type="entry name" value="Rossmann-like_a/b/a_fold"/>
</dbReference>
<accession>A0ABT9RRS5</accession>
<proteinExistence type="inferred from homology"/>
<dbReference type="PANTHER" id="PTHR46268:SF6">
    <property type="entry name" value="UNIVERSAL STRESS PROTEIN UP12"/>
    <property type="match status" value="1"/>
</dbReference>